<dbReference type="EMBL" id="CDMZ01003851">
    <property type="protein sequence ID" value="CEM47815.1"/>
    <property type="molecule type" value="Genomic_DNA"/>
</dbReference>
<protein>
    <submittedName>
        <fullName evidence="2">Uncharacterized protein</fullName>
    </submittedName>
</protein>
<reference evidence="2" key="1">
    <citation type="submission" date="2014-11" db="EMBL/GenBank/DDBJ databases">
        <authorList>
            <person name="Otto D Thomas"/>
            <person name="Naeem Raeece"/>
        </authorList>
    </citation>
    <scope>NUCLEOTIDE SEQUENCE</scope>
</reference>
<proteinExistence type="predicted"/>
<evidence type="ECO:0000313" key="2">
    <source>
        <dbReference type="EMBL" id="CEM47815.1"/>
    </source>
</evidence>
<dbReference type="AlphaFoldDB" id="A0A0G4HTT3"/>
<organism evidence="2">
    <name type="scientific">Chromera velia CCMP2878</name>
    <dbReference type="NCBI Taxonomy" id="1169474"/>
    <lineage>
        <taxon>Eukaryota</taxon>
        <taxon>Sar</taxon>
        <taxon>Alveolata</taxon>
        <taxon>Colpodellida</taxon>
        <taxon>Chromeraceae</taxon>
        <taxon>Chromera</taxon>
    </lineage>
</organism>
<gene>
    <name evidence="2" type="ORF">Cvel_8522</name>
</gene>
<feature type="signal peptide" evidence="1">
    <location>
        <begin position="1"/>
        <end position="25"/>
    </location>
</feature>
<evidence type="ECO:0000256" key="1">
    <source>
        <dbReference type="SAM" id="SignalP"/>
    </source>
</evidence>
<name>A0A0G4HTT3_9ALVE</name>
<keyword evidence="1" id="KW-0732">Signal</keyword>
<sequence>MPFFLRSFTGVCVTLLLSASSFVNGANPGAPLLSHTASETASSLAQIGHVVHNHYFHVAPVAPVAIAPVAPVPVVAHVAQAVVPAVAIPAKQVLPVVDVSTPKVAPKDLPSIVINHGNALSGDITTPRYAVVAPGQTPTLRGVTPIVSIANSRATKVTVDAPFQGSTQVSPGVELGRGGGIVHFNPASPQYHITVKGGGNAAPPSPTPQALSNPNRLLSLLMRMKPPVKVEDPKAAMGPPRQVTLHVKVDGESAGQGTASGYGVSNVVGTERAIQFPKAGNTPVGAGVMINTGS</sequence>
<feature type="chain" id="PRO_5005192197" evidence="1">
    <location>
        <begin position="26"/>
        <end position="294"/>
    </location>
</feature>
<accession>A0A0G4HTT3</accession>
<dbReference type="VEuPathDB" id="CryptoDB:Cvel_8522"/>